<feature type="compositionally biased region" description="Basic and acidic residues" evidence="2">
    <location>
        <begin position="655"/>
        <end position="679"/>
    </location>
</feature>
<dbReference type="Gene3D" id="3.40.50.300">
    <property type="entry name" value="P-loop containing nucleotide triphosphate hydrolases"/>
    <property type="match status" value="1"/>
</dbReference>
<feature type="compositionally biased region" description="Basic and acidic residues" evidence="2">
    <location>
        <begin position="1180"/>
        <end position="1192"/>
    </location>
</feature>
<dbReference type="AlphaFoldDB" id="A0A0U5G9S6"/>
<dbReference type="PANTHER" id="PTHR10039">
    <property type="entry name" value="AMELOGENIN"/>
    <property type="match status" value="1"/>
</dbReference>
<dbReference type="Proteomes" id="UP000054771">
    <property type="component" value="Unassembled WGS sequence"/>
</dbReference>
<name>A0A0U5G9S6_ASPCI</name>
<evidence type="ECO:0000259" key="4">
    <source>
        <dbReference type="Pfam" id="PF25053"/>
    </source>
</evidence>
<dbReference type="InterPro" id="IPR056693">
    <property type="entry name" value="DUF7791"/>
</dbReference>
<dbReference type="InterPro" id="IPR027417">
    <property type="entry name" value="P-loop_NTPase"/>
</dbReference>
<evidence type="ECO:0000313" key="6">
    <source>
        <dbReference type="Proteomes" id="UP000054771"/>
    </source>
</evidence>
<feature type="compositionally biased region" description="Polar residues" evidence="2">
    <location>
        <begin position="1167"/>
        <end position="1179"/>
    </location>
</feature>
<dbReference type="STRING" id="454130.A0A0U5G9S6"/>
<sequence>MEPMSAISLAASVCQFVDFACRIISKGNKLRGARHGLLVEDADLLAASTRVVELNNKLVDSLGAYSRSERGSLEVEARAQINAACRGLNQVATELIDTLNKLRLPGGSGRWRSMRQAVKAVRGRQGVEKMKNDIIVYQQRLNTALLISIYARLDPSFTYQDPTRGAGNRQAPLLSSKSLELLFAGSRSPPPPWQTHLMDKVLANTQPTALSVQVAIFRDELSSITARKAKKQTQQQLIGLLSFPDLHDRDYRITNAHQDTFQWIFAGPNDRHPRKWRLFAPWLQGQESIYWITGKPGSGKSTLMKFLSKSQQTTANLRVWAGNLPLVKVHFYFWNSGSLQQMSLDGLYRSIVHGILTEYPDLVPEAFPCRWKTWTLFGQDMRDWNAQEIHQAFRVLLAKSGHIYRLCLFIDGLDECKGPHDSFVEELFSITKKRNVKLCLASRPWPVFETAFSTGAHLMLQDLTFPDIVRFTWKNLSSHRGFRSLVAAEENFASSLVLEIAQKSSGVFLWVDLVVKSLLQGFTNADRISDLHRRLEDIPGDLEALYLKMFDSIEPFYYQHASQYFQIALAATGQLSALTFYFADEEDPNIAFTAPIKPLTDAERLSKYHAIKTRLIACCKGFLEIPSPLNTPALQGNGVGSSGGPLSAEGTAKSSRIDEDIDRVSFHAEDQDDQTEKGSFDAPDGGEISEPDRKVTYLHRTAKDFLESNVMRQRILDPSLGQYDPYCSIFRAALLVLKTLPENRITREEIWRVTEMCLRLAESSESVEKRALTKHLDELDKTAAQLFRDSRMCGEITDWTATRWKSPVDNSSHAGGFLALTAEANLKRYILSKFEAGLPRFAFSANRPNLDWIITSHATYPAFCEHPDPGGPGAGGGYLLPSRQLIKLLLENKEDPNEAFGDDLTPWIKVFEQAAKCAGDNALPQPQKISILSHWADIADMFISHDADPLVIRQSSVHSKVREIFGALLPDRAKAMEKKLRHTRSRWSAIGRFIVPRNPKLVKLSIEPTPLPRLKTLESAHAPSQWGDQFRPGSEQPQHVHDLPRYLPSQSQANSAPYSPREPRNITAIPFPVSELTAAYRSSGDPRYIDPREFHSGLDHRHSLPAEVVTSVIKSICQTDKPDKITAAFQPSGERLTETTSRMLATVPRVLLPYFQPYVKRPAAEQQDGSTSSNTTGKDNLQRDSKDTNSGL</sequence>
<protein>
    <submittedName>
        <fullName evidence="5">Uncharacterized protein</fullName>
    </submittedName>
</protein>
<evidence type="ECO:0000256" key="1">
    <source>
        <dbReference type="ARBA" id="ARBA00022737"/>
    </source>
</evidence>
<evidence type="ECO:0000313" key="5">
    <source>
        <dbReference type="EMBL" id="CEL07326.1"/>
    </source>
</evidence>
<accession>A0A0U5G9S6</accession>
<dbReference type="Pfam" id="PF24883">
    <property type="entry name" value="NPHP3_N"/>
    <property type="match status" value="1"/>
</dbReference>
<dbReference type="Pfam" id="PF25053">
    <property type="entry name" value="DUF7791"/>
    <property type="match status" value="1"/>
</dbReference>
<gene>
    <name evidence="5" type="ORF">ASPCAL10486</name>
</gene>
<dbReference type="OrthoDB" id="443402at2759"/>
<dbReference type="InterPro" id="IPR056884">
    <property type="entry name" value="NPHP3-like_N"/>
</dbReference>
<proteinExistence type="predicted"/>
<keyword evidence="1" id="KW-0677">Repeat</keyword>
<evidence type="ECO:0000256" key="2">
    <source>
        <dbReference type="SAM" id="MobiDB-lite"/>
    </source>
</evidence>
<dbReference type="EMBL" id="CDMC01000009">
    <property type="protein sequence ID" value="CEL07326.1"/>
    <property type="molecule type" value="Genomic_DNA"/>
</dbReference>
<dbReference type="SUPFAM" id="SSF52540">
    <property type="entry name" value="P-loop containing nucleoside triphosphate hydrolases"/>
    <property type="match status" value="1"/>
</dbReference>
<feature type="domain" description="Nephrocystin 3-like N-terminal" evidence="3">
    <location>
        <begin position="279"/>
        <end position="443"/>
    </location>
</feature>
<dbReference type="PANTHER" id="PTHR10039:SF5">
    <property type="entry name" value="NACHT DOMAIN-CONTAINING PROTEIN"/>
    <property type="match status" value="1"/>
</dbReference>
<organism evidence="5 6">
    <name type="scientific">Aspergillus calidoustus</name>
    <dbReference type="NCBI Taxonomy" id="454130"/>
    <lineage>
        <taxon>Eukaryota</taxon>
        <taxon>Fungi</taxon>
        <taxon>Dikarya</taxon>
        <taxon>Ascomycota</taxon>
        <taxon>Pezizomycotina</taxon>
        <taxon>Eurotiomycetes</taxon>
        <taxon>Eurotiomycetidae</taxon>
        <taxon>Eurotiales</taxon>
        <taxon>Aspergillaceae</taxon>
        <taxon>Aspergillus</taxon>
        <taxon>Aspergillus subgen. Nidulantes</taxon>
    </lineage>
</organism>
<dbReference type="OMA" id="CIREAFA"/>
<keyword evidence="6" id="KW-1185">Reference proteome</keyword>
<feature type="region of interest" description="Disordered" evidence="2">
    <location>
        <begin position="1161"/>
        <end position="1192"/>
    </location>
</feature>
<feature type="region of interest" description="Disordered" evidence="2">
    <location>
        <begin position="636"/>
        <end position="693"/>
    </location>
</feature>
<feature type="region of interest" description="Disordered" evidence="2">
    <location>
        <begin position="1022"/>
        <end position="1042"/>
    </location>
</feature>
<reference evidence="6" key="1">
    <citation type="journal article" date="2016" name="Genome Announc.">
        <title>Draft genome sequences of fungus Aspergillus calidoustus.</title>
        <authorList>
            <person name="Horn F."/>
            <person name="Linde J."/>
            <person name="Mattern D.J."/>
            <person name="Walther G."/>
            <person name="Guthke R."/>
            <person name="Scherlach K."/>
            <person name="Martin K."/>
            <person name="Brakhage A.A."/>
            <person name="Petzke L."/>
            <person name="Valiante V."/>
        </authorList>
    </citation>
    <scope>NUCLEOTIDE SEQUENCE [LARGE SCALE GENOMIC DNA]</scope>
    <source>
        <strain evidence="6">SF006504</strain>
    </source>
</reference>
<feature type="domain" description="DUF7791" evidence="4">
    <location>
        <begin position="552"/>
        <end position="743"/>
    </location>
</feature>
<evidence type="ECO:0000259" key="3">
    <source>
        <dbReference type="Pfam" id="PF24883"/>
    </source>
</evidence>